<name>A0A645ISA3_9ZZZZ</name>
<sequence>MVSFLLNQPDLGVFLRFNRYFKANAGHHARGGKQADVPLKQAIERNLLALVGYDIGAELAALDHEHANAVRRAVVDNRPFRNAAKNGGFLQRALVFLRELFPNRQICVESHIVPPSCSLVRL</sequence>
<organism evidence="1">
    <name type="scientific">bioreactor metagenome</name>
    <dbReference type="NCBI Taxonomy" id="1076179"/>
    <lineage>
        <taxon>unclassified sequences</taxon>
        <taxon>metagenomes</taxon>
        <taxon>ecological metagenomes</taxon>
    </lineage>
</organism>
<reference evidence="1" key="1">
    <citation type="submission" date="2019-08" db="EMBL/GenBank/DDBJ databases">
        <authorList>
            <person name="Kucharzyk K."/>
            <person name="Murdoch R.W."/>
            <person name="Higgins S."/>
            <person name="Loffler F."/>
        </authorList>
    </citation>
    <scope>NUCLEOTIDE SEQUENCE</scope>
</reference>
<gene>
    <name evidence="1" type="ORF">SDC9_201368</name>
</gene>
<protein>
    <submittedName>
        <fullName evidence="1">Uncharacterized protein</fullName>
    </submittedName>
</protein>
<comment type="caution">
    <text evidence="1">The sequence shown here is derived from an EMBL/GenBank/DDBJ whole genome shotgun (WGS) entry which is preliminary data.</text>
</comment>
<accession>A0A645ISA3</accession>
<dbReference type="AlphaFoldDB" id="A0A645ISA3"/>
<proteinExistence type="predicted"/>
<dbReference type="EMBL" id="VSSQ01121109">
    <property type="protein sequence ID" value="MPN53702.1"/>
    <property type="molecule type" value="Genomic_DNA"/>
</dbReference>
<evidence type="ECO:0000313" key="1">
    <source>
        <dbReference type="EMBL" id="MPN53702.1"/>
    </source>
</evidence>